<accession>A0A8J7BZ26</accession>
<dbReference type="InterPro" id="IPR008538">
    <property type="entry name" value="Uma2"/>
</dbReference>
<dbReference type="PANTHER" id="PTHR34107">
    <property type="entry name" value="SLL0198 PROTEIN-RELATED"/>
    <property type="match status" value="1"/>
</dbReference>
<keyword evidence="2" id="KW-0255">Endonuclease</keyword>
<dbReference type="Pfam" id="PF05685">
    <property type="entry name" value="Uma2"/>
    <property type="match status" value="1"/>
</dbReference>
<dbReference type="AlphaFoldDB" id="A0A8J7BZ26"/>
<protein>
    <submittedName>
        <fullName evidence="2">Uma2 family endonuclease</fullName>
    </submittedName>
</protein>
<proteinExistence type="predicted"/>
<name>A0A8J7BZ26_9CYAN</name>
<evidence type="ECO:0000313" key="2">
    <source>
        <dbReference type="EMBL" id="MBD2776762.1"/>
    </source>
</evidence>
<dbReference type="Gene3D" id="3.90.1570.10">
    <property type="entry name" value="tt1808, chain A"/>
    <property type="match status" value="1"/>
</dbReference>
<dbReference type="CDD" id="cd06260">
    <property type="entry name" value="DUF820-like"/>
    <property type="match status" value="1"/>
</dbReference>
<sequence length="189" mass="21778">MVTTSHVEHLYTFEEYLTYDDGTDNRYELEDGVLLEMPPASDSHEAIITFLLIRLYQEIQRMNLNWEVRPSGTGVRTTKKKSRLPDLIVMTPEQRESIKGKSAVLEVPPLLVVEVVSAESIKRDYKKNKIEYAAFKIPEYWIVDPIENKVTVLTLENNQYEVKVLTRSQQVVSNTFSELVLTVEQILAS</sequence>
<evidence type="ECO:0000313" key="3">
    <source>
        <dbReference type="Proteomes" id="UP000629098"/>
    </source>
</evidence>
<keyword evidence="3" id="KW-1185">Reference proteome</keyword>
<evidence type="ECO:0000259" key="1">
    <source>
        <dbReference type="Pfam" id="PF05685"/>
    </source>
</evidence>
<dbReference type="RefSeq" id="WP_190835816.1">
    <property type="nucleotide sequence ID" value="NZ_CAWPPI010000098.1"/>
</dbReference>
<reference evidence="2" key="1">
    <citation type="submission" date="2020-09" db="EMBL/GenBank/DDBJ databases">
        <title>Iningainema tapete sp. nov. (Scytonemataceae, Cyanobacteria) from greenhouses in central Florida (USA) produces two types of nodularin with biosynthetic potential for microcystin-LR and anabaenopeptins.</title>
        <authorList>
            <person name="Berthold D.E."/>
            <person name="Lefler F.W."/>
            <person name="Huang I.-S."/>
            <person name="Abdulla H."/>
            <person name="Zimba P.V."/>
            <person name="Laughinghouse H.D. IV."/>
        </authorList>
    </citation>
    <scope>NUCLEOTIDE SEQUENCE</scope>
    <source>
        <strain evidence="2">BLCCT55</strain>
    </source>
</reference>
<keyword evidence="2" id="KW-0540">Nuclease</keyword>
<organism evidence="2 3">
    <name type="scientific">Iningainema tapete BLCC-T55</name>
    <dbReference type="NCBI Taxonomy" id="2748662"/>
    <lineage>
        <taxon>Bacteria</taxon>
        <taxon>Bacillati</taxon>
        <taxon>Cyanobacteriota</taxon>
        <taxon>Cyanophyceae</taxon>
        <taxon>Nostocales</taxon>
        <taxon>Scytonemataceae</taxon>
        <taxon>Iningainema tapete</taxon>
    </lineage>
</organism>
<dbReference type="InterPro" id="IPR011335">
    <property type="entry name" value="Restrct_endonuc-II-like"/>
</dbReference>
<dbReference type="GO" id="GO:0004519">
    <property type="term" value="F:endonuclease activity"/>
    <property type="evidence" value="ECO:0007669"/>
    <property type="project" value="UniProtKB-KW"/>
</dbReference>
<keyword evidence="2" id="KW-0378">Hydrolase</keyword>
<dbReference type="EMBL" id="JACXAE010000098">
    <property type="protein sequence ID" value="MBD2776762.1"/>
    <property type="molecule type" value="Genomic_DNA"/>
</dbReference>
<dbReference type="Proteomes" id="UP000629098">
    <property type="component" value="Unassembled WGS sequence"/>
</dbReference>
<feature type="domain" description="Putative restriction endonuclease" evidence="1">
    <location>
        <begin position="13"/>
        <end position="184"/>
    </location>
</feature>
<gene>
    <name evidence="2" type="ORF">ICL16_33105</name>
</gene>
<dbReference type="SUPFAM" id="SSF52980">
    <property type="entry name" value="Restriction endonuclease-like"/>
    <property type="match status" value="1"/>
</dbReference>
<comment type="caution">
    <text evidence="2">The sequence shown here is derived from an EMBL/GenBank/DDBJ whole genome shotgun (WGS) entry which is preliminary data.</text>
</comment>
<dbReference type="PANTHER" id="PTHR34107:SF2">
    <property type="entry name" value="SLL0888 PROTEIN"/>
    <property type="match status" value="1"/>
</dbReference>
<dbReference type="InterPro" id="IPR012296">
    <property type="entry name" value="Nuclease_put_TT1808"/>
</dbReference>